<evidence type="ECO:0000313" key="3">
    <source>
        <dbReference type="EMBL" id="KAK7285097.1"/>
    </source>
</evidence>
<evidence type="ECO:0000259" key="2">
    <source>
        <dbReference type="PROSITE" id="PS51430"/>
    </source>
</evidence>
<name>A0AAN9IRV2_CLITE</name>
<protein>
    <recommendedName>
        <fullName evidence="2">KaiA N-terminal domain-containing protein</fullName>
    </recommendedName>
</protein>
<dbReference type="GO" id="GO:0043161">
    <property type="term" value="P:proteasome-mediated ubiquitin-dependent protein catabolic process"/>
    <property type="evidence" value="ECO:0007669"/>
    <property type="project" value="TreeGrafter"/>
</dbReference>
<dbReference type="GO" id="GO:0000209">
    <property type="term" value="P:protein polyubiquitination"/>
    <property type="evidence" value="ECO:0007669"/>
    <property type="project" value="TreeGrafter"/>
</dbReference>
<gene>
    <name evidence="3" type="ORF">RJT34_19856</name>
</gene>
<reference evidence="3 4" key="1">
    <citation type="submission" date="2024-01" db="EMBL/GenBank/DDBJ databases">
        <title>The genomes of 5 underutilized Papilionoideae crops provide insights into root nodulation and disease resistance.</title>
        <authorList>
            <person name="Yuan L."/>
        </authorList>
    </citation>
    <scope>NUCLEOTIDE SEQUENCE [LARGE SCALE GENOMIC DNA]</scope>
    <source>
        <strain evidence="3">LY-2023</strain>
        <tissue evidence="3">Leaf</tissue>
    </source>
</reference>
<dbReference type="AlphaFoldDB" id="A0AAN9IRV2"/>
<keyword evidence="1" id="KW-0808">Transferase</keyword>
<keyword evidence="4" id="KW-1185">Reference proteome</keyword>
<dbReference type="GO" id="GO:0061630">
    <property type="term" value="F:ubiquitin protein ligase activity"/>
    <property type="evidence" value="ECO:0007669"/>
    <property type="project" value="InterPro"/>
</dbReference>
<accession>A0AAN9IRV2</accession>
<dbReference type="PROSITE" id="PS51430">
    <property type="entry name" value="KAIA_N"/>
    <property type="match status" value="1"/>
</dbReference>
<organism evidence="3 4">
    <name type="scientific">Clitoria ternatea</name>
    <name type="common">Butterfly pea</name>
    <dbReference type="NCBI Taxonomy" id="43366"/>
    <lineage>
        <taxon>Eukaryota</taxon>
        <taxon>Viridiplantae</taxon>
        <taxon>Streptophyta</taxon>
        <taxon>Embryophyta</taxon>
        <taxon>Tracheophyta</taxon>
        <taxon>Spermatophyta</taxon>
        <taxon>Magnoliopsida</taxon>
        <taxon>eudicotyledons</taxon>
        <taxon>Gunneridae</taxon>
        <taxon>Pentapetalae</taxon>
        <taxon>rosids</taxon>
        <taxon>fabids</taxon>
        <taxon>Fabales</taxon>
        <taxon>Fabaceae</taxon>
        <taxon>Papilionoideae</taxon>
        <taxon>50 kb inversion clade</taxon>
        <taxon>NPAAA clade</taxon>
        <taxon>indigoferoid/millettioid clade</taxon>
        <taxon>Phaseoleae</taxon>
        <taxon>Clitoria</taxon>
    </lineage>
</organism>
<comment type="caution">
    <text evidence="3">The sequence shown here is derived from an EMBL/GenBank/DDBJ whole genome shotgun (WGS) entry which is preliminary data.</text>
</comment>
<dbReference type="PANTHER" id="PTHR45670">
    <property type="entry name" value="E3 UBIQUITIN-PROTEIN LIGASE TRIP12"/>
    <property type="match status" value="1"/>
</dbReference>
<dbReference type="InterPro" id="IPR045322">
    <property type="entry name" value="HECTD1/TRIP12-like"/>
</dbReference>
<dbReference type="Proteomes" id="UP001359559">
    <property type="component" value="Unassembled WGS sequence"/>
</dbReference>
<dbReference type="PANTHER" id="PTHR45670:SF10">
    <property type="entry name" value="E3 UBIQUITIN-PROTEIN LIGASE UPL4"/>
    <property type="match status" value="1"/>
</dbReference>
<proteinExistence type="predicted"/>
<evidence type="ECO:0000313" key="4">
    <source>
        <dbReference type="Proteomes" id="UP001359559"/>
    </source>
</evidence>
<dbReference type="InterPro" id="IPR020844">
    <property type="entry name" value="Circadian_clock_KaiA_N"/>
</dbReference>
<sequence>MLQQMSLSSKLTEKLEQQLSDTLDVSTSALPMWCNQLMFSYPFVFSSEAKYKYFKFAAFGQPQKQPHQFRNNSITRRKFVASRSRILEAAAQMMEQEDRNAVACEVNMKMKLA</sequence>
<dbReference type="GO" id="GO:0007623">
    <property type="term" value="P:circadian rhythm"/>
    <property type="evidence" value="ECO:0007669"/>
    <property type="project" value="InterPro"/>
</dbReference>
<feature type="domain" description="KaiA N-terminal" evidence="2">
    <location>
        <begin position="1"/>
        <end position="15"/>
    </location>
</feature>
<evidence type="ECO:0000256" key="1">
    <source>
        <dbReference type="ARBA" id="ARBA00022679"/>
    </source>
</evidence>
<dbReference type="EMBL" id="JAYKXN010000005">
    <property type="protein sequence ID" value="KAK7285097.1"/>
    <property type="molecule type" value="Genomic_DNA"/>
</dbReference>